<feature type="compositionally biased region" description="Gly residues" evidence="1">
    <location>
        <begin position="21"/>
        <end position="33"/>
    </location>
</feature>
<gene>
    <name evidence="2" type="ORF">LIER_37922</name>
</gene>
<evidence type="ECO:0000313" key="2">
    <source>
        <dbReference type="EMBL" id="GAA0154601.1"/>
    </source>
</evidence>
<proteinExistence type="predicted"/>
<comment type="caution">
    <text evidence="2">The sequence shown here is derived from an EMBL/GenBank/DDBJ whole genome shotgun (WGS) entry which is preliminary data.</text>
</comment>
<protein>
    <submittedName>
        <fullName evidence="2">Uncharacterized protein</fullName>
    </submittedName>
</protein>
<sequence>MMNSSTNLLEKVLETRKEGGDNSGIGYEKGGFNGQREEQAPSKARSNQGDRQYSRLTPSRLSAETVDQEPENRLAGLGYQTKMGIY</sequence>
<keyword evidence="3" id="KW-1185">Reference proteome</keyword>
<feature type="compositionally biased region" description="Basic and acidic residues" evidence="1">
    <location>
        <begin position="11"/>
        <end position="20"/>
    </location>
</feature>
<evidence type="ECO:0000256" key="1">
    <source>
        <dbReference type="SAM" id="MobiDB-lite"/>
    </source>
</evidence>
<feature type="compositionally biased region" description="Polar residues" evidence="1">
    <location>
        <begin position="44"/>
        <end position="62"/>
    </location>
</feature>
<dbReference type="EMBL" id="BAABME010018662">
    <property type="protein sequence ID" value="GAA0154601.1"/>
    <property type="molecule type" value="Genomic_DNA"/>
</dbReference>
<dbReference type="Proteomes" id="UP001454036">
    <property type="component" value="Unassembled WGS sequence"/>
</dbReference>
<feature type="region of interest" description="Disordered" evidence="1">
    <location>
        <begin position="1"/>
        <end position="77"/>
    </location>
</feature>
<name>A0AAV3PTY1_LITER</name>
<evidence type="ECO:0000313" key="3">
    <source>
        <dbReference type="Proteomes" id="UP001454036"/>
    </source>
</evidence>
<dbReference type="AlphaFoldDB" id="A0AAV3PTY1"/>
<organism evidence="2 3">
    <name type="scientific">Lithospermum erythrorhizon</name>
    <name type="common">Purple gromwell</name>
    <name type="synonym">Lithospermum officinale var. erythrorhizon</name>
    <dbReference type="NCBI Taxonomy" id="34254"/>
    <lineage>
        <taxon>Eukaryota</taxon>
        <taxon>Viridiplantae</taxon>
        <taxon>Streptophyta</taxon>
        <taxon>Embryophyta</taxon>
        <taxon>Tracheophyta</taxon>
        <taxon>Spermatophyta</taxon>
        <taxon>Magnoliopsida</taxon>
        <taxon>eudicotyledons</taxon>
        <taxon>Gunneridae</taxon>
        <taxon>Pentapetalae</taxon>
        <taxon>asterids</taxon>
        <taxon>lamiids</taxon>
        <taxon>Boraginales</taxon>
        <taxon>Boraginaceae</taxon>
        <taxon>Boraginoideae</taxon>
        <taxon>Lithospermeae</taxon>
        <taxon>Lithospermum</taxon>
    </lineage>
</organism>
<accession>A0AAV3PTY1</accession>
<reference evidence="2 3" key="1">
    <citation type="submission" date="2024-01" db="EMBL/GenBank/DDBJ databases">
        <title>The complete chloroplast genome sequence of Lithospermum erythrorhizon: insights into the phylogenetic relationship among Boraginaceae species and the maternal lineages of purple gromwells.</title>
        <authorList>
            <person name="Okada T."/>
            <person name="Watanabe K."/>
        </authorList>
    </citation>
    <scope>NUCLEOTIDE SEQUENCE [LARGE SCALE GENOMIC DNA]</scope>
</reference>